<name>A0A2A4XD68_9GAMM</name>
<accession>A0A2A4XD68</accession>
<evidence type="ECO:0008006" key="3">
    <source>
        <dbReference type="Google" id="ProtNLM"/>
    </source>
</evidence>
<dbReference type="EMBL" id="NVUL01000011">
    <property type="protein sequence ID" value="PCI80241.1"/>
    <property type="molecule type" value="Genomic_DNA"/>
</dbReference>
<gene>
    <name evidence="1" type="ORF">COB20_03395</name>
</gene>
<evidence type="ECO:0000313" key="1">
    <source>
        <dbReference type="EMBL" id="PCI80241.1"/>
    </source>
</evidence>
<protein>
    <recommendedName>
        <fullName evidence="3">DUF3445 domain-containing protein</fullName>
    </recommendedName>
</protein>
<dbReference type="AlphaFoldDB" id="A0A2A4XD68"/>
<comment type="caution">
    <text evidence="1">The sequence shown here is derived from an EMBL/GenBank/DDBJ whole genome shotgun (WGS) entry which is preliminary data.</text>
</comment>
<dbReference type="InterPro" id="IPR021848">
    <property type="entry name" value="HODM_asu-like"/>
</dbReference>
<proteinExistence type="predicted"/>
<evidence type="ECO:0000313" key="2">
    <source>
        <dbReference type="Proteomes" id="UP000218767"/>
    </source>
</evidence>
<reference evidence="2" key="1">
    <citation type="submission" date="2017-08" db="EMBL/GenBank/DDBJ databases">
        <title>A dynamic microbial community with high functional redundancy inhabits the cold, oxic subseafloor aquifer.</title>
        <authorList>
            <person name="Tully B.J."/>
            <person name="Wheat C.G."/>
            <person name="Glazer B.T."/>
            <person name="Huber J.A."/>
        </authorList>
    </citation>
    <scope>NUCLEOTIDE SEQUENCE [LARGE SCALE GENOMIC DNA]</scope>
</reference>
<dbReference type="Pfam" id="PF11927">
    <property type="entry name" value="HODM_asu-like"/>
    <property type="match status" value="1"/>
</dbReference>
<dbReference type="Proteomes" id="UP000218767">
    <property type="component" value="Unassembled WGS sequence"/>
</dbReference>
<sequence>MAAAMKLNSSNSPIYLPDKEQTSILRLGFENCAGGDWIFPTADLNVFHSHKTDLSISRNDECFAETQESAGAQIEFYDFLLQHLLTNSQLGYSKRENCLVHARENLRWVIEDRNLWLASLWVPEDFCLLEKKENGYVMTAASVCSPSNWILQEKIGQTVEFIHDPVPDYDSILSERVNRFLAGMRSDRVMLRYNWSIQSGNELLWRDDLNPMLDAAGIRHSNLYWRIERQTFIRLPRSGVVVFGIRVFLYSFNILRNIKGFDQSIEQLLSQLSEAEKQYKGLAT</sequence>
<organism evidence="1 2">
    <name type="scientific">SAR86 cluster bacterium</name>
    <dbReference type="NCBI Taxonomy" id="2030880"/>
    <lineage>
        <taxon>Bacteria</taxon>
        <taxon>Pseudomonadati</taxon>
        <taxon>Pseudomonadota</taxon>
        <taxon>Gammaproteobacteria</taxon>
        <taxon>SAR86 cluster</taxon>
    </lineage>
</organism>